<protein>
    <submittedName>
        <fullName evidence="3">Ribonuclease P</fullName>
    </submittedName>
</protein>
<keyword evidence="2" id="KW-1185">Reference proteome</keyword>
<evidence type="ECO:0000313" key="1">
    <source>
        <dbReference type="EMBL" id="VDD94672.1"/>
    </source>
</evidence>
<dbReference type="AlphaFoldDB" id="A0A0N4VGX7"/>
<gene>
    <name evidence="1" type="ORF">EVEC_LOCUS9423</name>
</gene>
<proteinExistence type="predicted"/>
<name>A0A0N4VGX7_ENTVE</name>
<sequence>MMYCERNMANGLIVDCVYKMVYWYSRAFNSILAEVDFEEIQAAACCFPARGRVVLVALARKLRGVGHCASNIGLGTCRLLGDFTTTGEGQVLLSVRHKDA</sequence>
<reference evidence="3" key="1">
    <citation type="submission" date="2017-02" db="UniProtKB">
        <authorList>
            <consortium name="WormBaseParasite"/>
        </authorList>
    </citation>
    <scope>IDENTIFICATION</scope>
</reference>
<accession>A0A0N4VGX7</accession>
<dbReference type="EMBL" id="UXUI01010039">
    <property type="protein sequence ID" value="VDD94672.1"/>
    <property type="molecule type" value="Genomic_DNA"/>
</dbReference>
<evidence type="ECO:0000313" key="2">
    <source>
        <dbReference type="Proteomes" id="UP000274131"/>
    </source>
</evidence>
<dbReference type="Proteomes" id="UP000274131">
    <property type="component" value="Unassembled WGS sequence"/>
</dbReference>
<evidence type="ECO:0000313" key="3">
    <source>
        <dbReference type="WBParaSite" id="EVEC_0001006601-mRNA-1"/>
    </source>
</evidence>
<reference evidence="1 2" key="2">
    <citation type="submission" date="2018-10" db="EMBL/GenBank/DDBJ databases">
        <authorList>
            <consortium name="Pathogen Informatics"/>
        </authorList>
    </citation>
    <scope>NUCLEOTIDE SEQUENCE [LARGE SCALE GENOMIC DNA]</scope>
</reference>
<dbReference type="WBParaSite" id="EVEC_0001006601-mRNA-1">
    <property type="protein sequence ID" value="EVEC_0001006601-mRNA-1"/>
    <property type="gene ID" value="EVEC_0001006601"/>
</dbReference>
<organism evidence="3">
    <name type="scientific">Enterobius vermicularis</name>
    <name type="common">Human pinworm</name>
    <dbReference type="NCBI Taxonomy" id="51028"/>
    <lineage>
        <taxon>Eukaryota</taxon>
        <taxon>Metazoa</taxon>
        <taxon>Ecdysozoa</taxon>
        <taxon>Nematoda</taxon>
        <taxon>Chromadorea</taxon>
        <taxon>Rhabditida</taxon>
        <taxon>Spirurina</taxon>
        <taxon>Oxyuridomorpha</taxon>
        <taxon>Oxyuroidea</taxon>
        <taxon>Oxyuridae</taxon>
        <taxon>Enterobius</taxon>
    </lineage>
</organism>